<dbReference type="Pfam" id="PF00168">
    <property type="entry name" value="C2"/>
    <property type="match status" value="2"/>
</dbReference>
<reference evidence="5" key="1">
    <citation type="submission" date="2023-07" db="EMBL/GenBank/DDBJ databases">
        <authorList>
            <consortium name="AG Swart"/>
            <person name="Singh M."/>
            <person name="Singh A."/>
            <person name="Seah K."/>
            <person name="Emmerich C."/>
        </authorList>
    </citation>
    <scope>NUCLEOTIDE SEQUENCE</scope>
    <source>
        <strain evidence="5">DP1</strain>
    </source>
</reference>
<dbReference type="PROSITE" id="PS50004">
    <property type="entry name" value="C2"/>
    <property type="match status" value="2"/>
</dbReference>
<keyword evidence="2" id="KW-0677">Repeat</keyword>
<dbReference type="SMART" id="SM00239">
    <property type="entry name" value="C2"/>
    <property type="match status" value="2"/>
</dbReference>
<dbReference type="PANTHER" id="PTHR10857:SF106">
    <property type="entry name" value="C2 DOMAIN-CONTAINING PROTEIN"/>
    <property type="match status" value="1"/>
</dbReference>
<dbReference type="GO" id="GO:0005544">
    <property type="term" value="F:calcium-dependent phospholipid binding"/>
    <property type="evidence" value="ECO:0007669"/>
    <property type="project" value="InterPro"/>
</dbReference>
<dbReference type="PANTHER" id="PTHR10857">
    <property type="entry name" value="COPINE"/>
    <property type="match status" value="1"/>
</dbReference>
<dbReference type="InterPro" id="IPR002035">
    <property type="entry name" value="VWF_A"/>
</dbReference>
<feature type="domain" description="VWFA" evidence="4">
    <location>
        <begin position="292"/>
        <end position="507"/>
    </location>
</feature>
<gene>
    <name evidence="5" type="ORF">ECRASSUSDP1_LOCUS6668</name>
</gene>
<dbReference type="Gene3D" id="2.60.40.150">
    <property type="entry name" value="C2 domain"/>
    <property type="match status" value="2"/>
</dbReference>
<dbReference type="InterPro" id="IPR036465">
    <property type="entry name" value="vWFA_dom_sf"/>
</dbReference>
<evidence type="ECO:0000256" key="1">
    <source>
        <dbReference type="ARBA" id="ARBA00009048"/>
    </source>
</evidence>
<dbReference type="CDD" id="cd04048">
    <property type="entry name" value="C2A_Copine"/>
    <property type="match status" value="1"/>
</dbReference>
<dbReference type="Pfam" id="PF07002">
    <property type="entry name" value="Copine"/>
    <property type="match status" value="1"/>
</dbReference>
<dbReference type="InterPro" id="IPR045052">
    <property type="entry name" value="Copine"/>
</dbReference>
<dbReference type="GO" id="GO:0071277">
    <property type="term" value="P:cellular response to calcium ion"/>
    <property type="evidence" value="ECO:0007669"/>
    <property type="project" value="TreeGrafter"/>
</dbReference>
<accession>A0AAD1UDQ0</accession>
<dbReference type="EMBL" id="CAMPGE010006473">
    <property type="protein sequence ID" value="CAI2365319.1"/>
    <property type="molecule type" value="Genomic_DNA"/>
</dbReference>
<dbReference type="CDD" id="cd04047">
    <property type="entry name" value="C2B_Copine"/>
    <property type="match status" value="1"/>
</dbReference>
<dbReference type="InterPro" id="IPR037768">
    <property type="entry name" value="C2B_Copine"/>
</dbReference>
<feature type="domain" description="C2" evidence="3">
    <location>
        <begin position="129"/>
        <end position="258"/>
    </location>
</feature>
<evidence type="ECO:0000256" key="2">
    <source>
        <dbReference type="ARBA" id="ARBA00022737"/>
    </source>
</evidence>
<comment type="caution">
    <text evidence="5">The sequence shown here is derived from an EMBL/GenBank/DDBJ whole genome shotgun (WGS) entry which is preliminary data.</text>
</comment>
<proteinExistence type="inferred from homology"/>
<organism evidence="5 6">
    <name type="scientific">Euplotes crassus</name>
    <dbReference type="NCBI Taxonomy" id="5936"/>
    <lineage>
        <taxon>Eukaryota</taxon>
        <taxon>Sar</taxon>
        <taxon>Alveolata</taxon>
        <taxon>Ciliophora</taxon>
        <taxon>Intramacronucleata</taxon>
        <taxon>Spirotrichea</taxon>
        <taxon>Hypotrichia</taxon>
        <taxon>Euplotida</taxon>
        <taxon>Euplotidae</taxon>
        <taxon>Moneuplotes</taxon>
    </lineage>
</organism>
<dbReference type="Proteomes" id="UP001295684">
    <property type="component" value="Unassembled WGS sequence"/>
</dbReference>
<evidence type="ECO:0000313" key="5">
    <source>
        <dbReference type="EMBL" id="CAI2365319.1"/>
    </source>
</evidence>
<sequence>MEGGNQGPYNVGEPTEKITLHISCRKLADLDIITVSDPVCHVYIADSDHPDDWMLYGKTEQIENNLNPDFVTYFEMDYYFEKIQKIKVEVFDVDVTRLERIGNFETTLGEIMGSVNTTLTGTLTIPNKKKSRGQIILRTEKVATSNDLIYFSLRINDLVSNKGWFCGSDDPFIFIERARENDQEEFLRVIQTEPIRNDLNPTWRYLKYEAKEICNGDLQCPLKFKVYSWRNSGHHKFFGEFETTMLRIRNGDTQYNLFKDGAQQKSICSFEEFFIEERASFFDFLHSGWKMNLMVCVDFTASNGEVTVPSSLHYLNPTGEFNDYQNAIRQVGNILELYDYNRQYPCYGFGGIPRYSGSNQVSHCFHLNGLEDPEVDGVNGILESYQFSLLNCGLYGPTNFGECMRKTVDYIKERMDERMYHILLILTDGDIHDMPITRDIIVEGSHYPLSIIIIGLGESSFDKMIELDGDDVVLKNTRGEATRRDIVQFVKFNDFRHLSKQALAEEVLEEVPEQVVSYLSQNNIKLDEVN</sequence>
<evidence type="ECO:0000259" key="4">
    <source>
        <dbReference type="PROSITE" id="PS50234"/>
    </source>
</evidence>
<feature type="domain" description="C2" evidence="3">
    <location>
        <begin position="1"/>
        <end position="121"/>
    </location>
</feature>
<keyword evidence="6" id="KW-1185">Reference proteome</keyword>
<dbReference type="GO" id="GO:0005886">
    <property type="term" value="C:plasma membrane"/>
    <property type="evidence" value="ECO:0007669"/>
    <property type="project" value="TreeGrafter"/>
</dbReference>
<dbReference type="SMART" id="SM00327">
    <property type="entry name" value="VWA"/>
    <property type="match status" value="1"/>
</dbReference>
<dbReference type="InterPro" id="IPR010734">
    <property type="entry name" value="Copine_C"/>
</dbReference>
<dbReference type="PROSITE" id="PS50234">
    <property type="entry name" value="VWFA"/>
    <property type="match status" value="1"/>
</dbReference>
<dbReference type="SUPFAM" id="SSF53300">
    <property type="entry name" value="vWA-like"/>
    <property type="match status" value="1"/>
</dbReference>
<evidence type="ECO:0000259" key="3">
    <source>
        <dbReference type="PROSITE" id="PS50004"/>
    </source>
</evidence>
<evidence type="ECO:0000313" key="6">
    <source>
        <dbReference type="Proteomes" id="UP001295684"/>
    </source>
</evidence>
<dbReference type="InterPro" id="IPR035892">
    <property type="entry name" value="C2_domain_sf"/>
</dbReference>
<name>A0AAD1UDQ0_EUPCR</name>
<protein>
    <submittedName>
        <fullName evidence="5">Uncharacterized protein</fullName>
    </submittedName>
</protein>
<comment type="similarity">
    <text evidence="1">Belongs to the copine family.</text>
</comment>
<dbReference type="InterPro" id="IPR000008">
    <property type="entry name" value="C2_dom"/>
</dbReference>
<dbReference type="SUPFAM" id="SSF49562">
    <property type="entry name" value="C2 domain (Calcium/lipid-binding domain, CaLB)"/>
    <property type="match status" value="2"/>
</dbReference>
<dbReference type="AlphaFoldDB" id="A0AAD1UDQ0"/>